<gene>
    <name evidence="3" type="ORF">F4560_003074</name>
</gene>
<feature type="region of interest" description="Disordered" evidence="1">
    <location>
        <begin position="1"/>
        <end position="35"/>
    </location>
</feature>
<dbReference type="SUPFAM" id="SSF53597">
    <property type="entry name" value="Dihydrofolate reductase-like"/>
    <property type="match status" value="1"/>
</dbReference>
<dbReference type="Gene3D" id="3.40.430.10">
    <property type="entry name" value="Dihydrofolate Reductase, subunit A"/>
    <property type="match status" value="1"/>
</dbReference>
<comment type="caution">
    <text evidence="3">The sequence shown here is derived from an EMBL/GenBank/DDBJ whole genome shotgun (WGS) entry which is preliminary data.</text>
</comment>
<feature type="domain" description="Bacterial bifunctional deaminase-reductase C-terminal" evidence="2">
    <location>
        <begin position="30"/>
        <end position="191"/>
    </location>
</feature>
<dbReference type="GO" id="GO:0009231">
    <property type="term" value="P:riboflavin biosynthetic process"/>
    <property type="evidence" value="ECO:0007669"/>
    <property type="project" value="InterPro"/>
</dbReference>
<dbReference type="PANTHER" id="PTHR38011:SF11">
    <property type="entry name" value="2,5-DIAMINO-6-RIBOSYLAMINO-4(3H)-PYRIMIDINONE 5'-PHOSPHATE REDUCTASE"/>
    <property type="match status" value="1"/>
</dbReference>
<protein>
    <submittedName>
        <fullName evidence="3">Dihydrofolate reductase</fullName>
    </submittedName>
</protein>
<dbReference type="EMBL" id="JACHMO010000001">
    <property type="protein sequence ID" value="MBB5803306.1"/>
    <property type="molecule type" value="Genomic_DNA"/>
</dbReference>
<sequence>MAHLHRSREPARLTAEPDSSEPGHPHTVDANGDLGWSTPDDELHQYWNDRTGQIALSLYGRKLYELMAAHWPTAGQAPDVPPVEAEYARLWLAMPKVVFSRTLESVDWNSRLERGDVVEVARRLKAETEGLMEVGGATLAAPLIRAGLVDEFHVLVTPVAIGGGTPFFPSLDTWLKLELVENRTFASGAVLLRYKSVLG</sequence>
<dbReference type="InterPro" id="IPR002734">
    <property type="entry name" value="RibDG_C"/>
</dbReference>
<organism evidence="3 4">
    <name type="scientific">Saccharothrix ecbatanensis</name>
    <dbReference type="NCBI Taxonomy" id="1105145"/>
    <lineage>
        <taxon>Bacteria</taxon>
        <taxon>Bacillati</taxon>
        <taxon>Actinomycetota</taxon>
        <taxon>Actinomycetes</taxon>
        <taxon>Pseudonocardiales</taxon>
        <taxon>Pseudonocardiaceae</taxon>
        <taxon>Saccharothrix</taxon>
    </lineage>
</organism>
<accession>A0A7W9M0X3</accession>
<evidence type="ECO:0000259" key="2">
    <source>
        <dbReference type="Pfam" id="PF01872"/>
    </source>
</evidence>
<evidence type="ECO:0000313" key="4">
    <source>
        <dbReference type="Proteomes" id="UP000552097"/>
    </source>
</evidence>
<dbReference type="Proteomes" id="UP000552097">
    <property type="component" value="Unassembled WGS sequence"/>
</dbReference>
<dbReference type="PANTHER" id="PTHR38011">
    <property type="entry name" value="DIHYDROFOLATE REDUCTASE FAMILY PROTEIN (AFU_ORTHOLOGUE AFUA_8G06820)"/>
    <property type="match status" value="1"/>
</dbReference>
<dbReference type="RefSeq" id="WP_376775295.1">
    <property type="nucleotide sequence ID" value="NZ_JACHMO010000001.1"/>
</dbReference>
<name>A0A7W9M0X3_9PSEU</name>
<dbReference type="InterPro" id="IPR024072">
    <property type="entry name" value="DHFR-like_dom_sf"/>
</dbReference>
<evidence type="ECO:0000256" key="1">
    <source>
        <dbReference type="SAM" id="MobiDB-lite"/>
    </source>
</evidence>
<dbReference type="InterPro" id="IPR050765">
    <property type="entry name" value="Riboflavin_Biosynth_HTPR"/>
</dbReference>
<keyword evidence="4" id="KW-1185">Reference proteome</keyword>
<evidence type="ECO:0000313" key="3">
    <source>
        <dbReference type="EMBL" id="MBB5803306.1"/>
    </source>
</evidence>
<dbReference type="AlphaFoldDB" id="A0A7W9M0X3"/>
<proteinExistence type="predicted"/>
<dbReference type="Pfam" id="PF01872">
    <property type="entry name" value="RibD_C"/>
    <property type="match status" value="1"/>
</dbReference>
<reference evidence="3 4" key="1">
    <citation type="submission" date="2020-08" db="EMBL/GenBank/DDBJ databases">
        <title>Sequencing the genomes of 1000 actinobacteria strains.</title>
        <authorList>
            <person name="Klenk H.-P."/>
        </authorList>
    </citation>
    <scope>NUCLEOTIDE SEQUENCE [LARGE SCALE GENOMIC DNA]</scope>
    <source>
        <strain evidence="3 4">DSM 45486</strain>
    </source>
</reference>
<dbReference type="GO" id="GO:0008703">
    <property type="term" value="F:5-amino-6-(5-phosphoribosylamino)uracil reductase activity"/>
    <property type="evidence" value="ECO:0007669"/>
    <property type="project" value="InterPro"/>
</dbReference>